<protein>
    <recommendedName>
        <fullName evidence="6">Pre-mRNA-splicing factor ISY1</fullName>
    </recommendedName>
</protein>
<feature type="compositionally biased region" description="Low complexity" evidence="4">
    <location>
        <begin position="136"/>
        <end position="154"/>
    </location>
</feature>
<evidence type="ECO:0000313" key="5">
    <source>
        <dbReference type="EMBL" id="CAE0628895.1"/>
    </source>
</evidence>
<dbReference type="GO" id="GO:0005634">
    <property type="term" value="C:nucleus"/>
    <property type="evidence" value="ECO:0007669"/>
    <property type="project" value="UniProtKB-SubCell"/>
</dbReference>
<dbReference type="InterPro" id="IPR029012">
    <property type="entry name" value="Helix_hairpin_bin_sf"/>
</dbReference>
<comment type="subcellular location">
    <subcellularLocation>
        <location evidence="1">Nucleus</location>
    </subcellularLocation>
</comment>
<keyword evidence="3" id="KW-0539">Nucleus</keyword>
<dbReference type="InterPro" id="IPR037200">
    <property type="entry name" value="Isy1_sf"/>
</dbReference>
<comment type="similarity">
    <text evidence="2">Belongs to the ISY1 family.</text>
</comment>
<dbReference type="SUPFAM" id="SSF140102">
    <property type="entry name" value="ISY1 domain-like"/>
    <property type="match status" value="1"/>
</dbReference>
<dbReference type="InterPro" id="IPR009360">
    <property type="entry name" value="Isy1"/>
</dbReference>
<dbReference type="Pfam" id="PF06246">
    <property type="entry name" value="Isy1"/>
    <property type="match status" value="1"/>
</dbReference>
<evidence type="ECO:0000256" key="1">
    <source>
        <dbReference type="ARBA" id="ARBA00004123"/>
    </source>
</evidence>
<evidence type="ECO:0000256" key="3">
    <source>
        <dbReference type="ARBA" id="ARBA00023242"/>
    </source>
</evidence>
<name>A0A7S3XQ16_HETAK</name>
<dbReference type="Gene3D" id="1.10.287.660">
    <property type="entry name" value="Helix hairpin bin"/>
    <property type="match status" value="1"/>
</dbReference>
<evidence type="ECO:0000256" key="2">
    <source>
        <dbReference type="ARBA" id="ARBA00007002"/>
    </source>
</evidence>
<feature type="compositionally biased region" description="Basic and acidic residues" evidence="4">
    <location>
        <begin position="216"/>
        <end position="225"/>
    </location>
</feature>
<feature type="region of interest" description="Disordered" evidence="4">
    <location>
        <begin position="124"/>
        <end position="177"/>
    </location>
</feature>
<dbReference type="AlphaFoldDB" id="A0A7S3XQ16"/>
<evidence type="ECO:0000256" key="4">
    <source>
        <dbReference type="SAM" id="MobiDB-lite"/>
    </source>
</evidence>
<evidence type="ECO:0008006" key="6">
    <source>
        <dbReference type="Google" id="ProtNLM"/>
    </source>
</evidence>
<proteinExistence type="inferred from homology"/>
<dbReference type="EMBL" id="HBIU01016261">
    <property type="protein sequence ID" value="CAE0628895.1"/>
    <property type="molecule type" value="Transcribed_RNA"/>
</dbReference>
<sequence>MNDQINKLLREKYHWQTRIKELGGPDYTKLEPKSFDADGRELPGTGGYKYFGAAKELPGVRELFQEAAPAPPRRTRGEILRGLTPDYFGFRDEEDGVLVAKEAEVEKKRIAKAMEEFNVKRQKLLEEKKKKKPSKEAAAAAASGGSEEGGASDASSDDDSDSDSDEEGEGLAGAIAALGPSAATSAQLKALVPVPSQDAIKEAILERKKKALLARLDKAKTKEEVNAEEEDGSSSSKKEGSKL</sequence>
<dbReference type="GO" id="GO:0000350">
    <property type="term" value="P:generation of catalytic spliceosome for second transesterification step"/>
    <property type="evidence" value="ECO:0007669"/>
    <property type="project" value="InterPro"/>
</dbReference>
<feature type="region of interest" description="Disordered" evidence="4">
    <location>
        <begin position="216"/>
        <end position="243"/>
    </location>
</feature>
<feature type="compositionally biased region" description="Acidic residues" evidence="4">
    <location>
        <begin position="155"/>
        <end position="169"/>
    </location>
</feature>
<organism evidence="5">
    <name type="scientific">Heterosigma akashiwo</name>
    <name type="common">Chromophytic alga</name>
    <name type="synonym">Heterosigma carterae</name>
    <dbReference type="NCBI Taxonomy" id="2829"/>
    <lineage>
        <taxon>Eukaryota</taxon>
        <taxon>Sar</taxon>
        <taxon>Stramenopiles</taxon>
        <taxon>Ochrophyta</taxon>
        <taxon>Raphidophyceae</taxon>
        <taxon>Chattonellales</taxon>
        <taxon>Chattonellaceae</taxon>
        <taxon>Heterosigma</taxon>
    </lineage>
</organism>
<dbReference type="PANTHER" id="PTHR13021">
    <property type="entry name" value="PRE-MRNA-SPLICING FACTOR ISY1"/>
    <property type="match status" value="1"/>
</dbReference>
<reference evidence="5" key="1">
    <citation type="submission" date="2021-01" db="EMBL/GenBank/DDBJ databases">
        <authorList>
            <person name="Corre E."/>
            <person name="Pelletier E."/>
            <person name="Niang G."/>
            <person name="Scheremetjew M."/>
            <person name="Finn R."/>
            <person name="Kale V."/>
            <person name="Holt S."/>
            <person name="Cochrane G."/>
            <person name="Meng A."/>
            <person name="Brown T."/>
            <person name="Cohen L."/>
        </authorList>
    </citation>
    <scope>NUCLEOTIDE SEQUENCE</scope>
    <source>
        <strain evidence="5">CCMP3107</strain>
    </source>
</reference>
<gene>
    <name evidence="5" type="ORF">HAKA00212_LOCUS7577</name>
</gene>
<accession>A0A7S3XQ16</accession>